<evidence type="ECO:0000256" key="4">
    <source>
        <dbReference type="ARBA" id="ARBA00022679"/>
    </source>
</evidence>
<dbReference type="eggNOG" id="COG0707">
    <property type="taxonomic scope" value="Bacteria"/>
</dbReference>
<evidence type="ECO:0000313" key="13">
    <source>
        <dbReference type="EMBL" id="KDB52866.1"/>
    </source>
</evidence>
<dbReference type="SUPFAM" id="SSF53756">
    <property type="entry name" value="UDP-Glycosyltransferase/glycogen phosphorylase"/>
    <property type="match status" value="1"/>
</dbReference>
<dbReference type="InterPro" id="IPR006009">
    <property type="entry name" value="GlcNAc_MurG"/>
</dbReference>
<dbReference type="GO" id="GO:0050511">
    <property type="term" value="F:undecaprenyldiphospho-muramoylpentapeptide beta-N-acetylglucosaminyltransferase activity"/>
    <property type="evidence" value="ECO:0007669"/>
    <property type="project" value="UniProtKB-UniRule"/>
</dbReference>
<comment type="catalytic activity">
    <reaction evidence="10">
        <text>di-trans,octa-cis-undecaprenyl diphospho-N-acetyl-alpha-D-muramoyl-L-alanyl-D-glutamyl-meso-2,6-diaminopimeloyl-D-alanyl-D-alanine + UDP-N-acetyl-alpha-D-glucosamine = di-trans,octa-cis-undecaprenyl diphospho-[N-acetyl-alpha-D-glucosaminyl-(1-&gt;4)]-N-acetyl-alpha-D-muramoyl-L-alanyl-D-glutamyl-meso-2,6-diaminopimeloyl-D-alanyl-D-alanine + UDP + H(+)</text>
        <dbReference type="Rhea" id="RHEA:31227"/>
        <dbReference type="ChEBI" id="CHEBI:15378"/>
        <dbReference type="ChEBI" id="CHEBI:57705"/>
        <dbReference type="ChEBI" id="CHEBI:58223"/>
        <dbReference type="ChEBI" id="CHEBI:61387"/>
        <dbReference type="ChEBI" id="CHEBI:61388"/>
        <dbReference type="EC" id="2.4.1.227"/>
    </reaction>
</comment>
<evidence type="ECO:0000259" key="12">
    <source>
        <dbReference type="Pfam" id="PF04101"/>
    </source>
</evidence>
<reference evidence="13 14" key="1">
    <citation type="journal article" date="2014" name="FEMS Microbiol. Ecol.">
        <title>Sphaerotilus natans encrusted with nanoball-shaped Fe(III) oxide minerals formed by nitrate-reducing mixotrophic Fe(II) oxidation.</title>
        <authorList>
            <person name="Park S."/>
            <person name="Kim D.H."/>
            <person name="Lee J.H."/>
            <person name="Hur H.G."/>
        </authorList>
    </citation>
    <scope>NUCLEOTIDE SEQUENCE [LARGE SCALE GENOMIC DNA]</scope>
    <source>
        <strain evidence="13 14">DSM 6575</strain>
    </source>
</reference>
<evidence type="ECO:0000259" key="11">
    <source>
        <dbReference type="Pfam" id="PF03033"/>
    </source>
</evidence>
<keyword evidence="2 10" id="KW-0132">Cell division</keyword>
<keyword evidence="5 10" id="KW-0133">Cell shape</keyword>
<feature type="binding site" evidence="10">
    <location>
        <position position="196"/>
    </location>
    <ligand>
        <name>UDP-N-acetyl-alpha-D-glucosamine</name>
        <dbReference type="ChEBI" id="CHEBI:57705"/>
    </ligand>
</feature>
<dbReference type="PANTHER" id="PTHR21015:SF22">
    <property type="entry name" value="GLYCOSYLTRANSFERASE"/>
    <property type="match status" value="1"/>
</dbReference>
<evidence type="ECO:0000256" key="2">
    <source>
        <dbReference type="ARBA" id="ARBA00022618"/>
    </source>
</evidence>
<evidence type="ECO:0000256" key="1">
    <source>
        <dbReference type="ARBA" id="ARBA00022475"/>
    </source>
</evidence>
<keyword evidence="14" id="KW-1185">Reference proteome</keyword>
<evidence type="ECO:0000313" key="14">
    <source>
        <dbReference type="Proteomes" id="UP000026714"/>
    </source>
</evidence>
<accession>A0A059KN31</accession>
<dbReference type="STRING" id="34103.SAMN05421778_11323"/>
<keyword evidence="1 10" id="KW-1003">Cell membrane</keyword>
<keyword evidence="6 10" id="KW-0573">Peptidoglycan synthesis</keyword>
<comment type="function">
    <text evidence="10">Cell wall formation. Catalyzes the transfer of a GlcNAc subunit on undecaprenyl-pyrophosphoryl-MurNAc-pentapeptide (lipid intermediate I) to form undecaprenyl-pyrophosphoryl-MurNAc-(pentapeptide)GlcNAc (lipid intermediate II).</text>
</comment>
<dbReference type="GO" id="GO:0051301">
    <property type="term" value="P:cell division"/>
    <property type="evidence" value="ECO:0007669"/>
    <property type="project" value="UniProtKB-KW"/>
</dbReference>
<evidence type="ECO:0000256" key="9">
    <source>
        <dbReference type="ARBA" id="ARBA00023316"/>
    </source>
</evidence>
<keyword evidence="3 10" id="KW-0328">Glycosyltransferase</keyword>
<dbReference type="GO" id="GO:0008360">
    <property type="term" value="P:regulation of cell shape"/>
    <property type="evidence" value="ECO:0007669"/>
    <property type="project" value="UniProtKB-KW"/>
</dbReference>
<dbReference type="GO" id="GO:0005975">
    <property type="term" value="P:carbohydrate metabolic process"/>
    <property type="evidence" value="ECO:0007669"/>
    <property type="project" value="InterPro"/>
</dbReference>
<protein>
    <recommendedName>
        <fullName evidence="10">UDP-N-acetylglucosamine--N-acetylmuramyl-(pentapeptide) pyrophosphoryl-undecaprenol N-acetylglucosamine transferase</fullName>
        <ecNumber evidence="10">2.4.1.227</ecNumber>
    </recommendedName>
    <alternativeName>
        <fullName evidence="10">Undecaprenyl-PP-MurNAc-pentapeptide-UDPGlcNAc GlcNAc transferase</fullName>
    </alternativeName>
</protein>
<feature type="domain" description="Glycosyltransferase family 28 N-terminal" evidence="11">
    <location>
        <begin position="10"/>
        <end position="146"/>
    </location>
</feature>
<dbReference type="InterPro" id="IPR007235">
    <property type="entry name" value="Glyco_trans_28_C"/>
</dbReference>
<proteinExistence type="inferred from homology"/>
<feature type="binding site" evidence="10">
    <location>
        <begin position="16"/>
        <end position="18"/>
    </location>
    <ligand>
        <name>UDP-N-acetyl-alpha-D-glucosamine</name>
        <dbReference type="ChEBI" id="CHEBI:57705"/>
    </ligand>
</feature>
<dbReference type="GO" id="GO:0005886">
    <property type="term" value="C:plasma membrane"/>
    <property type="evidence" value="ECO:0007669"/>
    <property type="project" value="UniProtKB-SubCell"/>
</dbReference>
<dbReference type="PANTHER" id="PTHR21015">
    <property type="entry name" value="UDP-N-ACETYLGLUCOSAMINE--N-ACETYLMURAMYL-(PENTAPEPTIDE) PYROPHOSPHORYL-UNDECAPRENOL N-ACETYLGLUCOSAMINE TRANSFERASE 1"/>
    <property type="match status" value="1"/>
</dbReference>
<gene>
    <name evidence="10" type="primary">murG</name>
    <name evidence="13" type="ORF">X805_16000</name>
</gene>
<comment type="subcellular location">
    <subcellularLocation>
        <location evidence="10">Cell membrane</location>
        <topology evidence="10">Peripheral membrane protein</topology>
        <orientation evidence="10">Cytoplasmic side</orientation>
    </subcellularLocation>
</comment>
<keyword evidence="9 10" id="KW-0961">Cell wall biogenesis/degradation</keyword>
<dbReference type="NCBIfam" id="TIGR01133">
    <property type="entry name" value="murG"/>
    <property type="match status" value="1"/>
</dbReference>
<sequence length="376" mass="39979">MSASAQRHLVIMAAGTGGHIMPGLAVAREMMRRGWTVSWLGTPKGMENRLVPPTGIPMDTIGFAGLRGKGALGLLRGGLQLARALAQCLGILKRRSTTAVLGMGGYVCFPGGLIARLLGRPLMLVNADAGLLLSNRSLLRFADRVAFGFDGEAARGVAQGIVTGNPVRAEIEAIAPPEQRFAGRSGPLRVLVVGGSLGAQVLNETLPRALARLLPAERPVVTHQTGVAHLETVRAAYVQAGLDPSAAGLEVLPFIEDMPRRLAECDLIVCRAGAVTVSELCAAGVPSVLVPLIVSTTAHQRDNAIWMDRQKAAIHLPQAELSPESLAELLRRLDRTRLLQMAQRARTLAQPRAAQRVADEIEHLTNPLMTTPLKQA</sequence>
<dbReference type="Pfam" id="PF04101">
    <property type="entry name" value="Glyco_tran_28_C"/>
    <property type="match status" value="1"/>
</dbReference>
<keyword evidence="4 10" id="KW-0808">Transferase</keyword>
<evidence type="ECO:0000256" key="6">
    <source>
        <dbReference type="ARBA" id="ARBA00022984"/>
    </source>
</evidence>
<dbReference type="GO" id="GO:0071555">
    <property type="term" value="P:cell wall organization"/>
    <property type="evidence" value="ECO:0007669"/>
    <property type="project" value="UniProtKB-KW"/>
</dbReference>
<evidence type="ECO:0000256" key="8">
    <source>
        <dbReference type="ARBA" id="ARBA00023306"/>
    </source>
</evidence>
<dbReference type="HAMAP" id="MF_00033">
    <property type="entry name" value="MurG"/>
    <property type="match status" value="1"/>
</dbReference>
<dbReference type="GO" id="GO:0051991">
    <property type="term" value="F:UDP-N-acetyl-D-glucosamine:N-acetylmuramoyl-L-alanyl-D-glutamyl-meso-2,6-diaminopimelyl-D-alanyl-D-alanine-diphosphoundecaprenol 4-beta-N-acetylglucosaminlytransferase activity"/>
    <property type="evidence" value="ECO:0007669"/>
    <property type="project" value="RHEA"/>
</dbReference>
<organism evidence="13 14">
    <name type="scientific">Sphaerotilus natans subsp. natans DSM 6575</name>
    <dbReference type="NCBI Taxonomy" id="1286631"/>
    <lineage>
        <taxon>Bacteria</taxon>
        <taxon>Pseudomonadati</taxon>
        <taxon>Pseudomonadota</taxon>
        <taxon>Betaproteobacteria</taxon>
        <taxon>Burkholderiales</taxon>
        <taxon>Sphaerotilaceae</taxon>
        <taxon>Sphaerotilus</taxon>
    </lineage>
</organism>
<comment type="similarity">
    <text evidence="10">Belongs to the glycosyltransferase 28 family. MurG subfamily.</text>
</comment>
<dbReference type="PATRIC" id="fig|1286631.3.peg.1573"/>
<dbReference type="EMBL" id="AZRA01000039">
    <property type="protein sequence ID" value="KDB52866.1"/>
    <property type="molecule type" value="Genomic_DNA"/>
</dbReference>
<dbReference type="CDD" id="cd03785">
    <property type="entry name" value="GT28_MurG"/>
    <property type="match status" value="1"/>
</dbReference>
<keyword evidence="8 10" id="KW-0131">Cell cycle</keyword>
<dbReference type="AlphaFoldDB" id="A0A059KN31"/>
<evidence type="ECO:0000256" key="5">
    <source>
        <dbReference type="ARBA" id="ARBA00022960"/>
    </source>
</evidence>
<dbReference type="InterPro" id="IPR004276">
    <property type="entry name" value="GlycoTrans_28_N"/>
</dbReference>
<name>A0A059KN31_9BURK</name>
<feature type="binding site" evidence="10">
    <location>
        <position position="300"/>
    </location>
    <ligand>
        <name>UDP-N-acetyl-alpha-D-glucosamine</name>
        <dbReference type="ChEBI" id="CHEBI:57705"/>
    </ligand>
</feature>
<dbReference type="RefSeq" id="WP_037480294.1">
    <property type="nucleotide sequence ID" value="NZ_AZRA01000039.1"/>
</dbReference>
<keyword evidence="7 10" id="KW-0472">Membrane</keyword>
<comment type="caution">
    <text evidence="10">Lacks conserved residue(s) required for the propagation of feature annotation.</text>
</comment>
<dbReference type="Proteomes" id="UP000026714">
    <property type="component" value="Unassembled WGS sequence"/>
</dbReference>
<feature type="binding site" evidence="10">
    <location>
        <position position="168"/>
    </location>
    <ligand>
        <name>UDP-N-acetyl-alpha-D-glucosamine</name>
        <dbReference type="ChEBI" id="CHEBI:57705"/>
    </ligand>
</feature>
<dbReference type="Gene3D" id="3.40.50.2000">
    <property type="entry name" value="Glycogen Phosphorylase B"/>
    <property type="match status" value="2"/>
</dbReference>
<dbReference type="GO" id="GO:0009252">
    <property type="term" value="P:peptidoglycan biosynthetic process"/>
    <property type="evidence" value="ECO:0007669"/>
    <property type="project" value="UniProtKB-UniRule"/>
</dbReference>
<evidence type="ECO:0000256" key="3">
    <source>
        <dbReference type="ARBA" id="ARBA00022676"/>
    </source>
</evidence>
<feature type="domain" description="Glycosyl transferase family 28 C-terminal" evidence="12">
    <location>
        <begin position="190"/>
        <end position="356"/>
    </location>
</feature>
<evidence type="ECO:0000256" key="7">
    <source>
        <dbReference type="ARBA" id="ARBA00023136"/>
    </source>
</evidence>
<comment type="caution">
    <text evidence="13">The sequence shown here is derived from an EMBL/GenBank/DDBJ whole genome shotgun (WGS) entry which is preliminary data.</text>
</comment>
<evidence type="ECO:0000256" key="10">
    <source>
        <dbReference type="HAMAP-Rule" id="MF_00033"/>
    </source>
</evidence>
<dbReference type="EC" id="2.4.1.227" evidence="10"/>
<dbReference type="UniPathway" id="UPA00219"/>
<dbReference type="Pfam" id="PF03033">
    <property type="entry name" value="Glyco_transf_28"/>
    <property type="match status" value="1"/>
</dbReference>
<comment type="pathway">
    <text evidence="10">Cell wall biogenesis; peptidoglycan biosynthesis.</text>
</comment>
<feature type="binding site" evidence="10">
    <location>
        <position position="255"/>
    </location>
    <ligand>
        <name>UDP-N-acetyl-alpha-D-glucosamine</name>
        <dbReference type="ChEBI" id="CHEBI:57705"/>
    </ligand>
</feature>